<accession>U6LSV0</accession>
<feature type="region of interest" description="Disordered" evidence="1">
    <location>
        <begin position="153"/>
        <end position="176"/>
    </location>
</feature>
<dbReference type="AlphaFoldDB" id="U6LSV0"/>
<gene>
    <name evidence="2" type="ORF">EBH_0001430</name>
</gene>
<reference evidence="2" key="2">
    <citation type="submission" date="2013-10" db="EMBL/GenBank/DDBJ databases">
        <authorList>
            <person name="Aslett M."/>
        </authorList>
    </citation>
    <scope>NUCLEOTIDE SEQUENCE [LARGE SCALE GENOMIC DNA]</scope>
    <source>
        <strain evidence="2">Houghton</strain>
    </source>
</reference>
<evidence type="ECO:0000313" key="3">
    <source>
        <dbReference type="Proteomes" id="UP000030750"/>
    </source>
</evidence>
<name>U6LSV0_9EIME</name>
<dbReference type="EMBL" id="HG712975">
    <property type="protein sequence ID" value="CDJ51669.1"/>
    <property type="molecule type" value="Genomic_DNA"/>
</dbReference>
<evidence type="ECO:0000256" key="1">
    <source>
        <dbReference type="SAM" id="MobiDB-lite"/>
    </source>
</evidence>
<reference evidence="2" key="1">
    <citation type="submission" date="2013-10" db="EMBL/GenBank/DDBJ databases">
        <title>Genomic analysis of the causative agents of coccidiosis in chickens.</title>
        <authorList>
            <person name="Reid A.J."/>
            <person name="Blake D."/>
            <person name="Billington K."/>
            <person name="Browne H."/>
            <person name="Dunn M."/>
            <person name="Hung S."/>
            <person name="Kawahara F."/>
            <person name="Miranda-Saavedra D."/>
            <person name="Mourier T."/>
            <person name="Nagra H."/>
            <person name="Otto T.D."/>
            <person name="Rawlings N."/>
            <person name="Sanchez A."/>
            <person name="Sanders M."/>
            <person name="Subramaniam C."/>
            <person name="Tay Y."/>
            <person name="Dear P."/>
            <person name="Doerig C."/>
            <person name="Gruber A."/>
            <person name="Parkinson J."/>
            <person name="Shirley M."/>
            <person name="Wan K.L."/>
            <person name="Berriman M."/>
            <person name="Tomley F."/>
            <person name="Pain A."/>
        </authorList>
    </citation>
    <scope>NUCLEOTIDE SEQUENCE [LARGE SCALE GENOMIC DNA]</scope>
    <source>
        <strain evidence="2">Houghton</strain>
    </source>
</reference>
<sequence>MSAGSNFMPSQFLELIDEEMQEVMSALHESMQEVVQPDISAGSNFMPAQFLEHIEEEMQKAGSTFHESMQEMVQPDMSAGSDFMPAQFLEHMGEERQEVRSAFHTQDDTAANVGVAPSSVFPAGRDVLDAYLALDADAWLDDIPNIIDENEEQENQLASSGVGESDCEQASTSATAQSPSSVVEIVLDEPEDINSHPYVCLPALAKGVAVYEFDVESLFSSFRSRLHPFYLLVKIRKLFAKRELTQHDVNKLVDATEGLIGAAFYHAQRQLQTRRPVYAAEALGTDFLALDAIVCVIQLLGDSLQLPLWWDRFIKAYNRDISQILPPINKRVSVFNRRLVKRLIDVIDIYKTRTRPPPEEVIAIKRMLFCSPDAPAQFKSTKWNPWREAVGEPVR</sequence>
<dbReference type="Proteomes" id="UP000030750">
    <property type="component" value="Unassembled WGS sequence"/>
</dbReference>
<keyword evidence="3" id="KW-1185">Reference proteome</keyword>
<organism evidence="2 3">
    <name type="scientific">Eimeria brunetti</name>
    <dbReference type="NCBI Taxonomy" id="51314"/>
    <lineage>
        <taxon>Eukaryota</taxon>
        <taxon>Sar</taxon>
        <taxon>Alveolata</taxon>
        <taxon>Apicomplexa</taxon>
        <taxon>Conoidasida</taxon>
        <taxon>Coccidia</taxon>
        <taxon>Eucoccidiorida</taxon>
        <taxon>Eimeriorina</taxon>
        <taxon>Eimeriidae</taxon>
        <taxon>Eimeria</taxon>
    </lineage>
</organism>
<proteinExistence type="predicted"/>
<dbReference type="OrthoDB" id="347609at2759"/>
<evidence type="ECO:0000313" key="2">
    <source>
        <dbReference type="EMBL" id="CDJ51669.1"/>
    </source>
</evidence>
<protein>
    <submittedName>
        <fullName evidence="2">Uncharacterized protein</fullName>
    </submittedName>
</protein>
<dbReference type="VEuPathDB" id="ToxoDB:EBH_0001430"/>